<evidence type="ECO:0000256" key="4">
    <source>
        <dbReference type="SAM" id="Phobius"/>
    </source>
</evidence>
<dbReference type="RefSeq" id="WP_066918839.1">
    <property type="nucleotide sequence ID" value="NZ_CP011971.1"/>
</dbReference>
<organism evidence="6 7">
    <name type="scientific">Steroidobacter denitrificans</name>
    <dbReference type="NCBI Taxonomy" id="465721"/>
    <lineage>
        <taxon>Bacteria</taxon>
        <taxon>Pseudomonadati</taxon>
        <taxon>Pseudomonadota</taxon>
        <taxon>Gammaproteobacteria</taxon>
        <taxon>Steroidobacterales</taxon>
        <taxon>Steroidobacteraceae</taxon>
        <taxon>Steroidobacter</taxon>
    </lineage>
</organism>
<dbReference type="GO" id="GO:0016491">
    <property type="term" value="F:oxidoreductase activity"/>
    <property type="evidence" value="ECO:0007669"/>
    <property type="project" value="UniProtKB-KW"/>
</dbReference>
<dbReference type="OrthoDB" id="9809287at2"/>
<protein>
    <submittedName>
        <fullName evidence="6">Short-chain dehydrogenase</fullName>
    </submittedName>
</protein>
<reference evidence="6 7" key="1">
    <citation type="submission" date="2015-06" db="EMBL/GenBank/DDBJ databases">
        <title>A Comprehensive Approach to Explore the Metabolic and Phylogenetic Diversity of Bacterial Steroid Degradation in the Environment: Testosterone as an Example.</title>
        <authorList>
            <person name="Yang F.-C."/>
            <person name="Chen Y.-L."/>
            <person name="Yu C.-P."/>
            <person name="Tang S.-L."/>
            <person name="Wang P.-H."/>
            <person name="Ismail W."/>
            <person name="Wang C.-H."/>
            <person name="Yang C.-Y."/>
            <person name="Chiang Y.-R."/>
        </authorList>
    </citation>
    <scope>NUCLEOTIDE SEQUENCE [LARGE SCALE GENOMIC DNA]</scope>
    <source>
        <strain evidence="6 7">DSM 18526</strain>
    </source>
</reference>
<keyword evidence="4" id="KW-0812">Transmembrane</keyword>
<feature type="domain" description="Ketoreductase" evidence="5">
    <location>
        <begin position="18"/>
        <end position="207"/>
    </location>
</feature>
<evidence type="ECO:0000256" key="1">
    <source>
        <dbReference type="ARBA" id="ARBA00006484"/>
    </source>
</evidence>
<dbReference type="InterPro" id="IPR020904">
    <property type="entry name" value="Sc_DH/Rdtase_CS"/>
</dbReference>
<accession>A0A127F9C6</accession>
<keyword evidence="2" id="KW-0560">Oxidoreductase</keyword>
<dbReference type="InterPro" id="IPR057326">
    <property type="entry name" value="KR_dom"/>
</dbReference>
<dbReference type="InterPro" id="IPR002347">
    <property type="entry name" value="SDR_fam"/>
</dbReference>
<keyword evidence="3" id="KW-0520">NAD</keyword>
<proteinExistence type="inferred from homology"/>
<dbReference type="STRING" id="465721.ACG33_03795"/>
<dbReference type="CDD" id="cd05233">
    <property type="entry name" value="SDR_c"/>
    <property type="match status" value="1"/>
</dbReference>
<dbReference type="SUPFAM" id="SSF51735">
    <property type="entry name" value="NAD(P)-binding Rossmann-fold domains"/>
    <property type="match status" value="1"/>
</dbReference>
<keyword evidence="7" id="KW-1185">Reference proteome</keyword>
<dbReference type="SMART" id="SM00822">
    <property type="entry name" value="PKS_KR"/>
    <property type="match status" value="1"/>
</dbReference>
<evidence type="ECO:0000259" key="5">
    <source>
        <dbReference type="SMART" id="SM00822"/>
    </source>
</evidence>
<sequence length="271" mass="28757">MPEVNDYRLRKVFGLAGKTAVITGASSGIGTAVASLFLAAGARLALTATTPKKLEATVARLHTEGKQTEDVFGVPTDISQESQVIAFFDQVATRYGRVDILVNCAGIFPVVPFFQSSVELWDRVHEINTRGTYLCIREALRKMLIDDQGGAIVAVSSLAAKRSMIFGHAHYGSSKAGVNMLVRTVALEYADKNIRANAVMPGTIRTAGLTAAIEEHKISSNIGPTKDLSRFPMGRIGHADEVASACLFLASPAASFITGECLVVDGGLSLS</sequence>
<comment type="similarity">
    <text evidence="1">Belongs to the short-chain dehydrogenases/reductases (SDR) family.</text>
</comment>
<dbReference type="AlphaFoldDB" id="A0A127F9C6"/>
<dbReference type="PRINTS" id="PR00081">
    <property type="entry name" value="GDHRDH"/>
</dbReference>
<evidence type="ECO:0000256" key="2">
    <source>
        <dbReference type="ARBA" id="ARBA00023002"/>
    </source>
</evidence>
<gene>
    <name evidence="6" type="ORF">ACG33_03795</name>
</gene>
<name>A0A127F9C6_STEDE</name>
<keyword evidence="4" id="KW-1133">Transmembrane helix</keyword>
<dbReference type="Proteomes" id="UP000070250">
    <property type="component" value="Chromosome"/>
</dbReference>
<dbReference type="FunFam" id="3.40.50.720:FF:000084">
    <property type="entry name" value="Short-chain dehydrogenase reductase"/>
    <property type="match status" value="1"/>
</dbReference>
<dbReference type="Gene3D" id="3.40.50.720">
    <property type="entry name" value="NAD(P)-binding Rossmann-like Domain"/>
    <property type="match status" value="1"/>
</dbReference>
<dbReference type="PANTHER" id="PTHR24321:SF8">
    <property type="entry name" value="ESTRADIOL 17-BETA-DEHYDROGENASE 8-RELATED"/>
    <property type="match status" value="1"/>
</dbReference>
<dbReference type="EMBL" id="CP011971">
    <property type="protein sequence ID" value="AMN46241.1"/>
    <property type="molecule type" value="Genomic_DNA"/>
</dbReference>
<dbReference type="Pfam" id="PF13561">
    <property type="entry name" value="adh_short_C2"/>
    <property type="match status" value="1"/>
</dbReference>
<dbReference type="KEGG" id="sdf:ACG33_03795"/>
<evidence type="ECO:0000313" key="7">
    <source>
        <dbReference type="Proteomes" id="UP000070250"/>
    </source>
</evidence>
<keyword evidence="4" id="KW-0472">Membrane</keyword>
<evidence type="ECO:0000256" key="3">
    <source>
        <dbReference type="ARBA" id="ARBA00023027"/>
    </source>
</evidence>
<feature type="transmembrane region" description="Helical" evidence="4">
    <location>
        <begin position="20"/>
        <end position="46"/>
    </location>
</feature>
<dbReference type="InterPro" id="IPR036291">
    <property type="entry name" value="NAD(P)-bd_dom_sf"/>
</dbReference>
<dbReference type="PANTHER" id="PTHR24321">
    <property type="entry name" value="DEHYDROGENASES, SHORT CHAIN"/>
    <property type="match status" value="1"/>
</dbReference>
<dbReference type="PRINTS" id="PR00080">
    <property type="entry name" value="SDRFAMILY"/>
</dbReference>
<dbReference type="PROSITE" id="PS00061">
    <property type="entry name" value="ADH_SHORT"/>
    <property type="match status" value="1"/>
</dbReference>
<evidence type="ECO:0000313" key="6">
    <source>
        <dbReference type="EMBL" id="AMN46241.1"/>
    </source>
</evidence>